<organism evidence="3 4">
    <name type="scientific">Kineococcus rhizosphaerae</name>
    <dbReference type="NCBI Taxonomy" id="559628"/>
    <lineage>
        <taxon>Bacteria</taxon>
        <taxon>Bacillati</taxon>
        <taxon>Actinomycetota</taxon>
        <taxon>Actinomycetes</taxon>
        <taxon>Kineosporiales</taxon>
        <taxon>Kineosporiaceae</taxon>
        <taxon>Kineococcus</taxon>
    </lineage>
</organism>
<dbReference type="GO" id="GO:0050126">
    <property type="term" value="F:N-carbamoylputrescine amidase activity"/>
    <property type="evidence" value="ECO:0007669"/>
    <property type="project" value="TreeGrafter"/>
</dbReference>
<keyword evidence="1" id="KW-0378">Hydrolase</keyword>
<proteinExistence type="predicted"/>
<evidence type="ECO:0000313" key="4">
    <source>
        <dbReference type="Proteomes" id="UP000238083"/>
    </source>
</evidence>
<feature type="domain" description="CN hydrolase" evidence="2">
    <location>
        <begin position="14"/>
        <end position="259"/>
    </location>
</feature>
<dbReference type="NCBIfam" id="NF009803">
    <property type="entry name" value="PRK13287.1"/>
    <property type="match status" value="1"/>
</dbReference>
<protein>
    <submittedName>
        <fullName evidence="3">Formamidase</fullName>
    </submittedName>
</protein>
<accession>A0A2T0R3K1</accession>
<dbReference type="RefSeq" id="WP_106211129.1">
    <property type="nucleotide sequence ID" value="NZ_PVZF01000006.1"/>
</dbReference>
<dbReference type="CDD" id="cd07565">
    <property type="entry name" value="aliphatic_amidase"/>
    <property type="match status" value="1"/>
</dbReference>
<dbReference type="PROSITE" id="PS50263">
    <property type="entry name" value="CN_HYDROLASE"/>
    <property type="match status" value="1"/>
</dbReference>
<comment type="caution">
    <text evidence="3">The sequence shown here is derived from an EMBL/GenBank/DDBJ whole genome shotgun (WGS) entry which is preliminary data.</text>
</comment>
<evidence type="ECO:0000256" key="1">
    <source>
        <dbReference type="ARBA" id="ARBA00022801"/>
    </source>
</evidence>
<dbReference type="InterPro" id="IPR050345">
    <property type="entry name" value="Aliph_Amidase/BUP"/>
</dbReference>
<dbReference type="Gene3D" id="3.60.110.10">
    <property type="entry name" value="Carbon-nitrogen hydrolase"/>
    <property type="match status" value="1"/>
</dbReference>
<dbReference type="PANTHER" id="PTHR43674">
    <property type="entry name" value="NITRILASE C965.09-RELATED"/>
    <property type="match status" value="1"/>
</dbReference>
<name>A0A2T0R3K1_9ACTN</name>
<dbReference type="InterPro" id="IPR036526">
    <property type="entry name" value="C-N_Hydrolase_sf"/>
</dbReference>
<dbReference type="Proteomes" id="UP000238083">
    <property type="component" value="Unassembled WGS sequence"/>
</dbReference>
<evidence type="ECO:0000313" key="3">
    <source>
        <dbReference type="EMBL" id="PRY14639.1"/>
    </source>
</evidence>
<sequence length="350" mass="37404">MTGLDGLNPSPGALVVGMVQARVPVVTRPADLQAQAGRLADLLRRAKRGMPTLDLVVFPEYSLNGLDPQTFLDDTLLVDRDGPEVTTLTEACAEAGVWGCFSLMERNPGGAPWNSGIVVDDTGTVQLYYRKLHPWVPMEPWQPGDLGIPVCDGPAGSRLALVICHDGMLPEVAREAAYRGANVILRTAGYTHPIAQSWRITNQANAFHNLAYTVSVCMAGPDPNGIWSQGAAMVCDVDGTVLVEGDATPDRLVTAEVVPSRADDARRRWGVENNVYQLGHRGYVAVEGGARDNPYTWVADLAAGRYRVPWEDEVEHVDGTRAGWPVPAQVRARAQPGGGEGPAPTGPSGG</sequence>
<dbReference type="OrthoDB" id="9811121at2"/>
<evidence type="ECO:0000259" key="2">
    <source>
        <dbReference type="PROSITE" id="PS50263"/>
    </source>
</evidence>
<dbReference type="InterPro" id="IPR003010">
    <property type="entry name" value="C-N_Hydrolase"/>
</dbReference>
<keyword evidence="4" id="KW-1185">Reference proteome</keyword>
<dbReference type="Pfam" id="PF00795">
    <property type="entry name" value="CN_hydrolase"/>
    <property type="match status" value="1"/>
</dbReference>
<reference evidence="3 4" key="1">
    <citation type="submission" date="2018-03" db="EMBL/GenBank/DDBJ databases">
        <title>Genomic Encyclopedia of Archaeal and Bacterial Type Strains, Phase II (KMG-II): from individual species to whole genera.</title>
        <authorList>
            <person name="Goeker M."/>
        </authorList>
    </citation>
    <scope>NUCLEOTIDE SEQUENCE [LARGE SCALE GENOMIC DNA]</scope>
    <source>
        <strain evidence="3 4">DSM 19711</strain>
    </source>
</reference>
<dbReference type="EMBL" id="PVZF01000006">
    <property type="protein sequence ID" value="PRY14639.1"/>
    <property type="molecule type" value="Genomic_DNA"/>
</dbReference>
<gene>
    <name evidence="3" type="ORF">CLV37_106198</name>
</gene>
<dbReference type="GO" id="GO:0033388">
    <property type="term" value="P:putrescine biosynthetic process from arginine"/>
    <property type="evidence" value="ECO:0007669"/>
    <property type="project" value="TreeGrafter"/>
</dbReference>
<dbReference type="AlphaFoldDB" id="A0A2T0R3K1"/>
<dbReference type="PANTHER" id="PTHR43674:SF15">
    <property type="entry name" value="FORMAMIDASE"/>
    <property type="match status" value="1"/>
</dbReference>
<dbReference type="SUPFAM" id="SSF56317">
    <property type="entry name" value="Carbon-nitrogen hydrolase"/>
    <property type="match status" value="1"/>
</dbReference>